<sequence>MLNNSVVEKLKENLHESLSKIGSLTECCLLNFPNYHNIGDHLIWLGQISYLTETCPIQIRYTAASIYDFSDEEMEKQAGKIPIIFQGGGNLGDLWKNHQEFREYVIAKYRDRPIIIMPQSIYFQNQENLKKAAEIFNSHPNLTLFIRENQSYEIALKYFSNCQILKTTDIAFQLTNTSYLTSLNYELSSSTLYHCRFDEELNKDFSSAPILTLSNIIQADWVSYQLGRPWRVCESSLLKALTGEQIMGLTNDLELMLKDLQPIFNSYPVIFDSLYNSNHHRISWAIMHCGIYQFKQHNIVITNRLHGHILCILLGIPHIFLANSYHKNQSFYESWTQEVSFCRFVKDSSQINQTVEDLLDKYGKNPVFRSDS</sequence>
<proteinExistence type="predicted"/>
<organism evidence="2 3">
    <name type="scientific">Gloeothece citriformis (strain PCC 7424)</name>
    <name type="common">Cyanothece sp. (strain PCC 7424)</name>
    <dbReference type="NCBI Taxonomy" id="65393"/>
    <lineage>
        <taxon>Bacteria</taxon>
        <taxon>Bacillati</taxon>
        <taxon>Cyanobacteriota</taxon>
        <taxon>Cyanophyceae</taxon>
        <taxon>Oscillatoriophycideae</taxon>
        <taxon>Chroococcales</taxon>
        <taxon>Aphanothecaceae</taxon>
        <taxon>Gloeothece</taxon>
        <taxon>Gloeothece citriformis</taxon>
    </lineage>
</organism>
<accession>B7KM93</accession>
<keyword evidence="2" id="KW-0808">Transferase</keyword>
<evidence type="ECO:0000313" key="3">
    <source>
        <dbReference type="Proteomes" id="UP000002384"/>
    </source>
</evidence>
<name>B7KM93_GLOC7</name>
<dbReference type="eggNOG" id="COG5039">
    <property type="taxonomic scope" value="Bacteria"/>
</dbReference>
<geneLocation type="plasmid" evidence="2 3">
    <name>pP742401</name>
</geneLocation>
<evidence type="ECO:0000313" key="2">
    <source>
        <dbReference type="EMBL" id="ACK73915.1"/>
    </source>
</evidence>
<dbReference type="Proteomes" id="UP000002384">
    <property type="component" value="Plasmid pP742401"/>
</dbReference>
<protein>
    <submittedName>
        <fullName evidence="2">Polysaccharide pyruvyl transferase</fullName>
    </submittedName>
</protein>
<gene>
    <name evidence="2" type="ordered locus">PCC7424_5866</name>
</gene>
<evidence type="ECO:0000259" key="1">
    <source>
        <dbReference type="Pfam" id="PF04230"/>
    </source>
</evidence>
<dbReference type="Pfam" id="PF04230">
    <property type="entry name" value="PS_pyruv_trans"/>
    <property type="match status" value="1"/>
</dbReference>
<dbReference type="KEGG" id="cyc:PCC7424_5866"/>
<dbReference type="EMBL" id="CP001292">
    <property type="protein sequence ID" value="ACK73915.1"/>
    <property type="molecule type" value="Genomic_DNA"/>
</dbReference>
<dbReference type="HOGENOM" id="CLU_045699_0_0_3"/>
<dbReference type="GO" id="GO:0016740">
    <property type="term" value="F:transferase activity"/>
    <property type="evidence" value="ECO:0007669"/>
    <property type="project" value="UniProtKB-KW"/>
</dbReference>
<feature type="domain" description="Polysaccharide pyruvyl transferase" evidence="1">
    <location>
        <begin position="37"/>
        <end position="325"/>
    </location>
</feature>
<dbReference type="RefSeq" id="WP_012599811.1">
    <property type="nucleotide sequence ID" value="NC_011738.1"/>
</dbReference>
<keyword evidence="2" id="KW-0614">Plasmid</keyword>
<dbReference type="InterPro" id="IPR007345">
    <property type="entry name" value="Polysacch_pyruvyl_Trfase"/>
</dbReference>
<dbReference type="AlphaFoldDB" id="B7KM93"/>
<keyword evidence="3" id="KW-1185">Reference proteome</keyword>
<reference evidence="3" key="1">
    <citation type="journal article" date="2011" name="MBio">
        <title>Novel metabolic attributes of the genus Cyanothece, comprising a group of unicellular nitrogen-fixing Cyanobacteria.</title>
        <authorList>
            <person name="Bandyopadhyay A."/>
            <person name="Elvitigala T."/>
            <person name="Welsh E."/>
            <person name="Stockel J."/>
            <person name="Liberton M."/>
            <person name="Min H."/>
            <person name="Sherman L.A."/>
            <person name="Pakrasi H.B."/>
        </authorList>
    </citation>
    <scope>NUCLEOTIDE SEQUENCE [LARGE SCALE GENOMIC DNA]</scope>
    <source>
        <strain evidence="3">PCC 7424</strain>
        <plasmid evidence="3">pP742401</plasmid>
    </source>
</reference>